<dbReference type="GO" id="GO:0006888">
    <property type="term" value="P:endoplasmic reticulum to Golgi vesicle-mediated transport"/>
    <property type="evidence" value="ECO:0007669"/>
    <property type="project" value="TreeGrafter"/>
</dbReference>
<gene>
    <name evidence="2" type="ORF">CA2015_3555</name>
</gene>
<reference evidence="2 3" key="1">
    <citation type="submission" date="2015-07" db="EMBL/GenBank/DDBJ databases">
        <authorList>
            <person name="Kim K.M."/>
        </authorList>
    </citation>
    <scope>NUCLEOTIDE SEQUENCE [LARGE SCALE GENOMIC DNA]</scope>
    <source>
        <strain evidence="2 3">KCTC 12363</strain>
    </source>
</reference>
<accession>A0A0H4PIQ3</accession>
<dbReference type="GO" id="GO:0005737">
    <property type="term" value="C:cytoplasm"/>
    <property type="evidence" value="ECO:0007669"/>
    <property type="project" value="GOC"/>
</dbReference>
<dbReference type="STRING" id="320787.CA2015_3555"/>
<evidence type="ECO:0000313" key="3">
    <source>
        <dbReference type="Proteomes" id="UP000036520"/>
    </source>
</evidence>
<dbReference type="GO" id="GO:0016197">
    <property type="term" value="P:endosomal transport"/>
    <property type="evidence" value="ECO:0007669"/>
    <property type="project" value="TreeGrafter"/>
</dbReference>
<dbReference type="InterPro" id="IPR053202">
    <property type="entry name" value="EGF_Rcpt_Signaling_Reg"/>
</dbReference>
<dbReference type="Gene3D" id="3.40.50.150">
    <property type="entry name" value="Vaccinia Virus protein VP39"/>
    <property type="match status" value="1"/>
</dbReference>
<feature type="domain" description="Methyltransferase FkbM" evidence="1">
    <location>
        <begin position="42"/>
        <end position="206"/>
    </location>
</feature>
<keyword evidence="2" id="KW-0808">Transferase</keyword>
<dbReference type="OrthoDB" id="9812600at2"/>
<dbReference type="NCBIfam" id="TIGR01444">
    <property type="entry name" value="fkbM_fam"/>
    <property type="match status" value="1"/>
</dbReference>
<dbReference type="InterPro" id="IPR029063">
    <property type="entry name" value="SAM-dependent_MTases_sf"/>
</dbReference>
<keyword evidence="2" id="KW-0489">Methyltransferase</keyword>
<keyword evidence="3" id="KW-1185">Reference proteome</keyword>
<dbReference type="PANTHER" id="PTHR34009">
    <property type="entry name" value="PROTEIN STAR"/>
    <property type="match status" value="1"/>
</dbReference>
<dbReference type="GO" id="GO:0005886">
    <property type="term" value="C:plasma membrane"/>
    <property type="evidence" value="ECO:0007669"/>
    <property type="project" value="TreeGrafter"/>
</dbReference>
<evidence type="ECO:0000313" key="2">
    <source>
        <dbReference type="EMBL" id="AKP52935.1"/>
    </source>
</evidence>
<dbReference type="InterPro" id="IPR006342">
    <property type="entry name" value="FkbM_mtfrase"/>
</dbReference>
<dbReference type="Proteomes" id="UP000036520">
    <property type="component" value="Chromosome"/>
</dbReference>
<dbReference type="GO" id="GO:0032259">
    <property type="term" value="P:methylation"/>
    <property type="evidence" value="ECO:0007669"/>
    <property type="project" value="UniProtKB-KW"/>
</dbReference>
<evidence type="ECO:0000259" key="1">
    <source>
        <dbReference type="Pfam" id="PF05050"/>
    </source>
</evidence>
<dbReference type="GO" id="GO:0008168">
    <property type="term" value="F:methyltransferase activity"/>
    <property type="evidence" value="ECO:0007669"/>
    <property type="project" value="UniProtKB-KW"/>
</dbReference>
<dbReference type="KEGG" id="camu:CA2015_3555"/>
<protein>
    <submittedName>
        <fullName evidence="2">Methyltransferase FkbM family</fullName>
    </submittedName>
</protein>
<dbReference type="AlphaFoldDB" id="A0A0H4PIQ3"/>
<dbReference type="Pfam" id="PF05050">
    <property type="entry name" value="Methyltransf_21"/>
    <property type="match status" value="1"/>
</dbReference>
<dbReference type="PANTHER" id="PTHR34009:SF2">
    <property type="entry name" value="PROTEIN STAR"/>
    <property type="match status" value="1"/>
</dbReference>
<dbReference type="SUPFAM" id="SSF53335">
    <property type="entry name" value="S-adenosyl-L-methionine-dependent methyltransferases"/>
    <property type="match status" value="1"/>
</dbReference>
<name>A0A0H4PIQ3_9BACT</name>
<proteinExistence type="predicted"/>
<organism evidence="2 3">
    <name type="scientific">Cyclobacterium amurskyense</name>
    <dbReference type="NCBI Taxonomy" id="320787"/>
    <lineage>
        <taxon>Bacteria</taxon>
        <taxon>Pseudomonadati</taxon>
        <taxon>Bacteroidota</taxon>
        <taxon>Cytophagia</taxon>
        <taxon>Cytophagales</taxon>
        <taxon>Cyclobacteriaceae</taxon>
        <taxon>Cyclobacterium</taxon>
    </lineage>
</organism>
<sequence>MVSILNYFTNLTKKLNPKLKIKSQVEYWIHITGNKKNWTVVQIGANDGKTKDPLHKSILKNKKWKMLFVEPVPYLFEKLKTHYPDSTRFLFENTAINNGTRQEFYWVDQKAKYILGNLPDWYDQLGSFDKNHISKHLNGILTPFIVSTSIKGITLKTLLQKHGIQQIDLLRIDCEGHDWKILRQLDLTRFKPSLILFEMKHLNREELKAALLLLYNDYQVYQFEGDFLCFSKVGYNELSKKDIKYLLDFHSIESLKNKL</sequence>
<dbReference type="EMBL" id="CP012040">
    <property type="protein sequence ID" value="AKP52935.1"/>
    <property type="molecule type" value="Genomic_DNA"/>
</dbReference>